<evidence type="ECO:0000313" key="1">
    <source>
        <dbReference type="EMBL" id="WWD79682.1"/>
    </source>
</evidence>
<sequence length="106" mass="12316">MEEKIDKSRIESIQRVKETLYATGNMQNVCGNAEEKFLIKATFDPTASIFLEAFVNEVDILSLYARGKENCEPEEELLFDIFAVFAEELHAFFESERKYAFLMYIP</sequence>
<protein>
    <submittedName>
        <fullName evidence="1">Uncharacterized protein</fullName>
    </submittedName>
</protein>
<proteinExistence type="predicted"/>
<dbReference type="RefSeq" id="WP_147803656.1">
    <property type="nucleotide sequence ID" value="NZ_CP144914.1"/>
</dbReference>
<dbReference type="AlphaFoldDB" id="A0AAJ8LU96"/>
<name>A0AAJ8LU96_9BACI</name>
<reference evidence="1 2" key="1">
    <citation type="submission" date="2024-01" db="EMBL/GenBank/DDBJ databases">
        <title>Complete Genome Sequence of Alkalicoccus halolimnae BZ-SZ-XJ29T, a Moderately Halophilic Bacterium Isolated from a Salt Lake.</title>
        <authorList>
            <person name="Zhao B."/>
        </authorList>
    </citation>
    <scope>NUCLEOTIDE SEQUENCE [LARGE SCALE GENOMIC DNA]</scope>
    <source>
        <strain evidence="1 2">BZ-SZ-XJ29</strain>
    </source>
</reference>
<organism evidence="1 2">
    <name type="scientific">Alkalicoccus halolimnae</name>
    <dbReference type="NCBI Taxonomy" id="1667239"/>
    <lineage>
        <taxon>Bacteria</taxon>
        <taxon>Bacillati</taxon>
        <taxon>Bacillota</taxon>
        <taxon>Bacilli</taxon>
        <taxon>Bacillales</taxon>
        <taxon>Bacillaceae</taxon>
        <taxon>Alkalicoccus</taxon>
    </lineage>
</organism>
<dbReference type="Proteomes" id="UP000321816">
    <property type="component" value="Chromosome"/>
</dbReference>
<dbReference type="EMBL" id="CP144914">
    <property type="protein sequence ID" value="WWD79682.1"/>
    <property type="molecule type" value="Genomic_DNA"/>
</dbReference>
<accession>A0AAJ8LU96</accession>
<evidence type="ECO:0000313" key="2">
    <source>
        <dbReference type="Proteomes" id="UP000321816"/>
    </source>
</evidence>
<dbReference type="KEGG" id="ahal:FTX54_014980"/>
<gene>
    <name evidence="1" type="ORF">FTX54_014980</name>
</gene>
<keyword evidence="2" id="KW-1185">Reference proteome</keyword>